<comment type="caution">
    <text evidence="19">The sequence shown here is derived from an EMBL/GenBank/DDBJ whole genome shotgun (WGS) entry which is preliminary data.</text>
</comment>
<feature type="domain" description="TonB-dependent receptor-like beta-barrel" evidence="17">
    <location>
        <begin position="282"/>
        <end position="718"/>
    </location>
</feature>
<evidence type="ECO:0000313" key="20">
    <source>
        <dbReference type="Proteomes" id="UP001139035"/>
    </source>
</evidence>
<accession>A0A9X1P3L4</accession>
<dbReference type="Pfam" id="PF07715">
    <property type="entry name" value="Plug"/>
    <property type="match status" value="1"/>
</dbReference>
<evidence type="ECO:0000256" key="8">
    <source>
        <dbReference type="ARBA" id="ARBA00023004"/>
    </source>
</evidence>
<organism evidence="19 20">
    <name type="scientific">Jiella avicenniae</name>
    <dbReference type="NCBI Taxonomy" id="2907202"/>
    <lineage>
        <taxon>Bacteria</taxon>
        <taxon>Pseudomonadati</taxon>
        <taxon>Pseudomonadota</taxon>
        <taxon>Alphaproteobacteria</taxon>
        <taxon>Hyphomicrobiales</taxon>
        <taxon>Aurantimonadaceae</taxon>
        <taxon>Jiella</taxon>
    </lineage>
</organism>
<sequence length="750" mass="82067">MDLIMDAKDGLSRAGNGTHSDPKTPGAAARWERPCKRSRPTAALLLCGSALALIQPSYAFAQSAASDGPTIDLDTVVIDGGTGGAVGPDTGIVARNTAVGSKTDTPILDLPAAVSVVTEEEMRQRDVDDLDEVLAYTPGVSSDIYGSDDRYDFYLIRGFYQSNYGSYRDGLPNRTWNFTGSRIEPYGAQRFEVLKGSTSTLFGLNGPGGLVNAITKRPQDQPFGEVYTSFGDRHIETGTDFGAPLTATGDWSYRMTAKWQDGNNGADFTQDDRLYVAPALTWSPDAATSLTILGDYDKRKGNTSHGIPYGSGLDPDTFLGVRDYDNMDTEEFNLGWLFSHDFDNGLQFRSNARYTNLDLTYESVYPGAPLGPGTTSLARSSLGIYGKSESFLIDNQLQYDASLGLFDTRTLVGIDYSHYDITETRKDGTASPIDIASPADCGRGCVVPYRQLIDDTEIEIVGLYAQEELTIDDRWILTFGGRYDHVRQIDDYDYDYGGGFVSKGTDAVTDEAFTSRLGLTYKATDEVSLYANYSESFQPIGTSRSSLAEPAEPQEGTQYEVGAKYAPAGVDALFTLALFDLTQSNVTQWDPNYTAQYQLGEVNVRGVELEGKMALDDRLDLTLGYSYWDAEIKEDVLGNAGHRPQLVPEHIASIWADYTIPGEGRIGDLTIGAGVRYFGPSYADDANTIDLDARTTVDAALTYKITDNAALQVNATNIFDKRYVAHVDTFSDTAYYNDGRTVRGTLRYTW</sequence>
<evidence type="ECO:0000256" key="4">
    <source>
        <dbReference type="ARBA" id="ARBA00022452"/>
    </source>
</evidence>
<evidence type="ECO:0000256" key="11">
    <source>
        <dbReference type="ARBA" id="ARBA00023136"/>
    </source>
</evidence>
<keyword evidence="13 14" id="KW-0998">Cell outer membrane</keyword>
<keyword evidence="20" id="KW-1185">Reference proteome</keyword>
<dbReference type="Pfam" id="PF00593">
    <property type="entry name" value="TonB_dep_Rec_b-barrel"/>
    <property type="match status" value="1"/>
</dbReference>
<evidence type="ECO:0000256" key="7">
    <source>
        <dbReference type="ARBA" id="ARBA00022729"/>
    </source>
</evidence>
<evidence type="ECO:0000256" key="10">
    <source>
        <dbReference type="ARBA" id="ARBA00023077"/>
    </source>
</evidence>
<evidence type="ECO:0000256" key="6">
    <source>
        <dbReference type="ARBA" id="ARBA00022692"/>
    </source>
</evidence>
<dbReference type="PROSITE" id="PS52016">
    <property type="entry name" value="TONB_DEPENDENT_REC_3"/>
    <property type="match status" value="1"/>
</dbReference>
<dbReference type="AlphaFoldDB" id="A0A9X1P3L4"/>
<keyword evidence="10 15" id="KW-0798">TonB box</keyword>
<dbReference type="Proteomes" id="UP001139035">
    <property type="component" value="Unassembled WGS sequence"/>
</dbReference>
<dbReference type="InterPro" id="IPR039426">
    <property type="entry name" value="TonB-dep_rcpt-like"/>
</dbReference>
<evidence type="ECO:0000256" key="16">
    <source>
        <dbReference type="SAM" id="MobiDB-lite"/>
    </source>
</evidence>
<dbReference type="GO" id="GO:0015344">
    <property type="term" value="F:siderophore uptake transmembrane transporter activity"/>
    <property type="evidence" value="ECO:0007669"/>
    <property type="project" value="TreeGrafter"/>
</dbReference>
<feature type="domain" description="TonB-dependent receptor plug" evidence="18">
    <location>
        <begin position="108"/>
        <end position="209"/>
    </location>
</feature>
<dbReference type="InterPro" id="IPR012910">
    <property type="entry name" value="Plug_dom"/>
</dbReference>
<feature type="compositionally biased region" description="Basic and acidic residues" evidence="16">
    <location>
        <begin position="1"/>
        <end position="11"/>
    </location>
</feature>
<evidence type="ECO:0000256" key="15">
    <source>
        <dbReference type="RuleBase" id="RU003357"/>
    </source>
</evidence>
<keyword evidence="12 19" id="KW-0675">Receptor</keyword>
<dbReference type="NCBIfam" id="TIGR01783">
    <property type="entry name" value="TonB-siderophor"/>
    <property type="match status" value="1"/>
</dbReference>
<dbReference type="CDD" id="cd01347">
    <property type="entry name" value="ligand_gated_channel"/>
    <property type="match status" value="1"/>
</dbReference>
<keyword evidence="4 14" id="KW-1134">Transmembrane beta strand</keyword>
<keyword evidence="6 14" id="KW-0812">Transmembrane</keyword>
<keyword evidence="7" id="KW-0732">Signal</keyword>
<dbReference type="InterPro" id="IPR010105">
    <property type="entry name" value="TonB_sidphr_rcpt"/>
</dbReference>
<comment type="subcellular location">
    <subcellularLocation>
        <location evidence="1 14">Cell outer membrane</location>
        <topology evidence="1 14">Multi-pass membrane protein</topology>
    </subcellularLocation>
</comment>
<evidence type="ECO:0000256" key="3">
    <source>
        <dbReference type="ARBA" id="ARBA00022448"/>
    </source>
</evidence>
<dbReference type="Gene3D" id="2.170.130.10">
    <property type="entry name" value="TonB-dependent receptor, plug domain"/>
    <property type="match status" value="1"/>
</dbReference>
<evidence type="ECO:0000313" key="19">
    <source>
        <dbReference type="EMBL" id="MCE7030407.1"/>
    </source>
</evidence>
<proteinExistence type="inferred from homology"/>
<evidence type="ECO:0000256" key="9">
    <source>
        <dbReference type="ARBA" id="ARBA00023065"/>
    </source>
</evidence>
<dbReference type="InterPro" id="IPR037066">
    <property type="entry name" value="Plug_dom_sf"/>
</dbReference>
<evidence type="ECO:0000256" key="1">
    <source>
        <dbReference type="ARBA" id="ARBA00004571"/>
    </source>
</evidence>
<dbReference type="GO" id="GO:0015891">
    <property type="term" value="P:siderophore transport"/>
    <property type="evidence" value="ECO:0007669"/>
    <property type="project" value="InterPro"/>
</dbReference>
<dbReference type="SUPFAM" id="SSF56935">
    <property type="entry name" value="Porins"/>
    <property type="match status" value="1"/>
</dbReference>
<evidence type="ECO:0000256" key="14">
    <source>
        <dbReference type="PROSITE-ProRule" id="PRU01360"/>
    </source>
</evidence>
<evidence type="ECO:0000259" key="17">
    <source>
        <dbReference type="Pfam" id="PF00593"/>
    </source>
</evidence>
<name>A0A9X1P3L4_9HYPH</name>
<protein>
    <submittedName>
        <fullName evidence="19">TonB-dependent siderophore receptor</fullName>
    </submittedName>
</protein>
<dbReference type="PANTHER" id="PTHR32552:SF68">
    <property type="entry name" value="FERRICHROME OUTER MEMBRANE TRANSPORTER_PHAGE RECEPTOR"/>
    <property type="match status" value="1"/>
</dbReference>
<dbReference type="Gene3D" id="2.40.170.20">
    <property type="entry name" value="TonB-dependent receptor, beta-barrel domain"/>
    <property type="match status" value="1"/>
</dbReference>
<keyword evidence="5" id="KW-0410">Iron transport</keyword>
<dbReference type="GO" id="GO:0009279">
    <property type="term" value="C:cell outer membrane"/>
    <property type="evidence" value="ECO:0007669"/>
    <property type="project" value="UniProtKB-SubCell"/>
</dbReference>
<comment type="similarity">
    <text evidence="2 14 15">Belongs to the TonB-dependent receptor family.</text>
</comment>
<feature type="region of interest" description="Disordered" evidence="16">
    <location>
        <begin position="1"/>
        <end position="30"/>
    </location>
</feature>
<dbReference type="InterPro" id="IPR000531">
    <property type="entry name" value="Beta-barrel_TonB"/>
</dbReference>
<keyword evidence="11 14" id="KW-0472">Membrane</keyword>
<keyword evidence="3 14" id="KW-0813">Transport</keyword>
<dbReference type="InterPro" id="IPR036942">
    <property type="entry name" value="Beta-barrel_TonB_sf"/>
</dbReference>
<keyword evidence="8" id="KW-0408">Iron</keyword>
<reference evidence="19" key="1">
    <citation type="submission" date="2022-01" db="EMBL/GenBank/DDBJ databases">
        <title>Jiella avicenniae sp. nov., a novel endophytic bacterium isolated from bark of Avicennia marina.</title>
        <authorList>
            <person name="Tuo L."/>
        </authorList>
    </citation>
    <scope>NUCLEOTIDE SEQUENCE</scope>
    <source>
        <strain evidence="19">CBK1P-4</strain>
    </source>
</reference>
<keyword evidence="9" id="KW-0406">Ion transport</keyword>
<evidence type="ECO:0000256" key="2">
    <source>
        <dbReference type="ARBA" id="ARBA00009810"/>
    </source>
</evidence>
<gene>
    <name evidence="19" type="ORF">LZD57_20670</name>
</gene>
<dbReference type="PANTHER" id="PTHR32552">
    <property type="entry name" value="FERRICHROME IRON RECEPTOR-RELATED"/>
    <property type="match status" value="1"/>
</dbReference>
<evidence type="ECO:0000256" key="12">
    <source>
        <dbReference type="ARBA" id="ARBA00023170"/>
    </source>
</evidence>
<dbReference type="GO" id="GO:0038023">
    <property type="term" value="F:signaling receptor activity"/>
    <property type="evidence" value="ECO:0007669"/>
    <property type="project" value="InterPro"/>
</dbReference>
<evidence type="ECO:0000256" key="5">
    <source>
        <dbReference type="ARBA" id="ARBA00022496"/>
    </source>
</evidence>
<evidence type="ECO:0000256" key="13">
    <source>
        <dbReference type="ARBA" id="ARBA00023237"/>
    </source>
</evidence>
<dbReference type="EMBL" id="JAJUWU010000024">
    <property type="protein sequence ID" value="MCE7030407.1"/>
    <property type="molecule type" value="Genomic_DNA"/>
</dbReference>
<evidence type="ECO:0000259" key="18">
    <source>
        <dbReference type="Pfam" id="PF07715"/>
    </source>
</evidence>